<keyword evidence="11" id="KW-1185">Reference proteome</keyword>
<keyword evidence="4 6" id="KW-0235">DNA replication</keyword>
<comment type="similarity">
    <text evidence="2 6">Belongs to the GINS4/SLD5 family.</text>
</comment>
<evidence type="ECO:0000259" key="9">
    <source>
        <dbReference type="Pfam" id="PF16922"/>
    </source>
</evidence>
<dbReference type="Gene3D" id="1.20.58.1030">
    <property type="match status" value="1"/>
</dbReference>
<dbReference type="InterPro" id="IPR038749">
    <property type="entry name" value="Sld5_GINS_A"/>
</dbReference>
<name>A0A9W4SBT2_9GLOM</name>
<dbReference type="PANTHER" id="PTHR21206">
    <property type="entry name" value="SLD5 PROTEIN"/>
    <property type="match status" value="1"/>
</dbReference>
<dbReference type="InterPro" id="IPR031633">
    <property type="entry name" value="SLD5_C"/>
</dbReference>
<evidence type="ECO:0000256" key="6">
    <source>
        <dbReference type="PIRNR" id="PIRNR007764"/>
    </source>
</evidence>
<dbReference type="GO" id="GO:0006261">
    <property type="term" value="P:DNA-templated DNA replication"/>
    <property type="evidence" value="ECO:0007669"/>
    <property type="project" value="InterPro"/>
</dbReference>
<evidence type="ECO:0000313" key="11">
    <source>
        <dbReference type="Proteomes" id="UP001153678"/>
    </source>
</evidence>
<feature type="domain" description="DNA replication complex GINS protein SLD5 C-terminal" evidence="9">
    <location>
        <begin position="200"/>
        <end position="251"/>
    </location>
</feature>
<comment type="subcellular location">
    <subcellularLocation>
        <location evidence="1 6">Nucleus</location>
    </subcellularLocation>
</comment>
<dbReference type="PIRSF" id="PIRSF007764">
    <property type="entry name" value="Sld5"/>
    <property type="match status" value="1"/>
</dbReference>
<proteinExistence type="inferred from homology"/>
<comment type="caution">
    <text evidence="10">The sequence shown here is derived from an EMBL/GenBank/DDBJ whole genome shotgun (WGS) entry which is preliminary data.</text>
</comment>
<dbReference type="GO" id="GO:0000727">
    <property type="term" value="P:double-strand break repair via break-induced replication"/>
    <property type="evidence" value="ECO:0007669"/>
    <property type="project" value="TreeGrafter"/>
</dbReference>
<evidence type="ECO:0000313" key="10">
    <source>
        <dbReference type="EMBL" id="CAI2162859.1"/>
    </source>
</evidence>
<feature type="compositionally biased region" description="Basic and acidic residues" evidence="7">
    <location>
        <begin position="47"/>
        <end position="59"/>
    </location>
</feature>
<protein>
    <recommendedName>
        <fullName evidence="3 6">DNA replication complex GINS protein SLD5</fullName>
    </recommendedName>
</protein>
<evidence type="ECO:0000256" key="3">
    <source>
        <dbReference type="ARBA" id="ARBA00014804"/>
    </source>
</evidence>
<dbReference type="PANTHER" id="PTHR21206:SF0">
    <property type="entry name" value="DNA REPLICATION COMPLEX GINS PROTEIN SLD5"/>
    <property type="match status" value="1"/>
</dbReference>
<dbReference type="CDD" id="cd11711">
    <property type="entry name" value="GINS_A_Sld5"/>
    <property type="match status" value="1"/>
</dbReference>
<feature type="region of interest" description="Disordered" evidence="7">
    <location>
        <begin position="13"/>
        <end position="59"/>
    </location>
</feature>
<dbReference type="SUPFAM" id="SSF158573">
    <property type="entry name" value="GINS helical bundle-like"/>
    <property type="match status" value="1"/>
</dbReference>
<sequence>MSRIFSLNELGHAGSSRLSRPTRPIRPTREIPDIDLDIDELSDSDTEVEKDQESQIKDAETSNDYEILKRALINEEFSPEILKYQDKAIDNLDKLIQEQDAVSKDMLVTHERKQFGMLLFSGTDRIKYIMEKYLLCRRNKIEIQVLTILASPIYKERLSTAELNHAEDYKKLLEDYLNAELKLPNDCLEDSIIKTFEKKPDLSKTVFCRVLKNLVPRDAQDTDIQHEPGDVIMDKYAYMRDALKDNSVELI</sequence>
<dbReference type="Proteomes" id="UP001153678">
    <property type="component" value="Unassembled WGS sequence"/>
</dbReference>
<gene>
    <name evidence="10" type="ORF">FWILDA_LOCUS776</name>
</gene>
<feature type="compositionally biased region" description="Acidic residues" evidence="7">
    <location>
        <begin position="33"/>
        <end position="46"/>
    </location>
</feature>
<evidence type="ECO:0000256" key="1">
    <source>
        <dbReference type="ARBA" id="ARBA00004123"/>
    </source>
</evidence>
<dbReference type="EMBL" id="CAMKVN010000057">
    <property type="protein sequence ID" value="CAI2162859.1"/>
    <property type="molecule type" value="Genomic_DNA"/>
</dbReference>
<dbReference type="Pfam" id="PF05916">
    <property type="entry name" value="Sld5"/>
    <property type="match status" value="1"/>
</dbReference>
<feature type="domain" description="GINS subunit" evidence="8">
    <location>
        <begin position="118"/>
        <end position="179"/>
    </location>
</feature>
<comment type="function">
    <text evidence="6">The GINS complex plays an essential role in the initiation of DNA replication.</text>
</comment>
<dbReference type="OrthoDB" id="338231at2759"/>
<dbReference type="InterPro" id="IPR021151">
    <property type="entry name" value="GINS_A"/>
</dbReference>
<evidence type="ECO:0000256" key="4">
    <source>
        <dbReference type="ARBA" id="ARBA00022705"/>
    </source>
</evidence>
<evidence type="ECO:0000256" key="7">
    <source>
        <dbReference type="SAM" id="MobiDB-lite"/>
    </source>
</evidence>
<dbReference type="Pfam" id="PF16922">
    <property type="entry name" value="SLD5_C"/>
    <property type="match status" value="1"/>
</dbReference>
<evidence type="ECO:0000259" key="8">
    <source>
        <dbReference type="Pfam" id="PF05916"/>
    </source>
</evidence>
<evidence type="ECO:0000256" key="2">
    <source>
        <dbReference type="ARBA" id="ARBA00008187"/>
    </source>
</evidence>
<dbReference type="InterPro" id="IPR036224">
    <property type="entry name" value="GINS_bundle-like_dom_sf"/>
</dbReference>
<dbReference type="Gene3D" id="3.40.5.60">
    <property type="match status" value="1"/>
</dbReference>
<dbReference type="InterPro" id="IPR008591">
    <property type="entry name" value="GINS_Sld5"/>
</dbReference>
<reference evidence="10" key="1">
    <citation type="submission" date="2022-08" db="EMBL/GenBank/DDBJ databases">
        <authorList>
            <person name="Kallberg Y."/>
            <person name="Tangrot J."/>
            <person name="Rosling A."/>
        </authorList>
    </citation>
    <scope>NUCLEOTIDE SEQUENCE</scope>
    <source>
        <strain evidence="10">Wild A</strain>
    </source>
</reference>
<evidence type="ECO:0000256" key="5">
    <source>
        <dbReference type="ARBA" id="ARBA00023242"/>
    </source>
</evidence>
<dbReference type="GO" id="GO:0000811">
    <property type="term" value="C:GINS complex"/>
    <property type="evidence" value="ECO:0007669"/>
    <property type="project" value="UniProtKB-UniRule"/>
</dbReference>
<organism evidence="10 11">
    <name type="scientific">Funneliformis geosporum</name>
    <dbReference type="NCBI Taxonomy" id="1117311"/>
    <lineage>
        <taxon>Eukaryota</taxon>
        <taxon>Fungi</taxon>
        <taxon>Fungi incertae sedis</taxon>
        <taxon>Mucoromycota</taxon>
        <taxon>Glomeromycotina</taxon>
        <taxon>Glomeromycetes</taxon>
        <taxon>Glomerales</taxon>
        <taxon>Glomeraceae</taxon>
        <taxon>Funneliformis</taxon>
    </lineage>
</organism>
<accession>A0A9W4SBT2</accession>
<dbReference type="AlphaFoldDB" id="A0A9W4SBT2"/>
<keyword evidence="5 6" id="KW-0539">Nucleus</keyword>